<accession>A0A316YX44</accession>
<evidence type="ECO:0000313" key="2">
    <source>
        <dbReference type="EMBL" id="PWN93616.1"/>
    </source>
</evidence>
<dbReference type="Proteomes" id="UP000245768">
    <property type="component" value="Unassembled WGS sequence"/>
</dbReference>
<proteinExistence type="predicted"/>
<dbReference type="EMBL" id="KZ819634">
    <property type="protein sequence ID" value="PWN93616.1"/>
    <property type="molecule type" value="Genomic_DNA"/>
</dbReference>
<sequence>MSTTTTATSTATSPPEGMAELRTDPIFLSQFLRLPLQKIDTIHPSPSALPGKPNAAATAAGTGTVPPTPLAEAPPLEALPQVKPWPAFLADLQKRLANLDETEAYQHILPPAAHRAGDLPKATMLPTTYLWLIIQAWQPFNRVLNLEEEVSAGGHTDKGALRGPLQIGDHLPQHEQGAAGVVLPRQVIFRPDELETGKVRGCIFVREPWLVDLRHLYSTSDGSEGTPLSHEALVPGGADEADAAGGKTAAAVEALQGLLAYMKSTKTTHGILTTYDHFIFVRTTQDWSTVELSPPVGAQDRKLTVFAALWHWARDVASQP</sequence>
<dbReference type="RefSeq" id="XP_025380814.1">
    <property type="nucleotide sequence ID" value="XM_025524673.1"/>
</dbReference>
<gene>
    <name evidence="2" type="ORF">FA10DRAFT_298985</name>
</gene>
<organism evidence="2 3">
    <name type="scientific">Acaromyces ingoldii</name>
    <dbReference type="NCBI Taxonomy" id="215250"/>
    <lineage>
        <taxon>Eukaryota</taxon>
        <taxon>Fungi</taxon>
        <taxon>Dikarya</taxon>
        <taxon>Basidiomycota</taxon>
        <taxon>Ustilaginomycotina</taxon>
        <taxon>Exobasidiomycetes</taxon>
        <taxon>Exobasidiales</taxon>
        <taxon>Cryptobasidiaceae</taxon>
        <taxon>Acaromyces</taxon>
    </lineage>
</organism>
<feature type="compositionally biased region" description="Low complexity" evidence="1">
    <location>
        <begin position="1"/>
        <end position="13"/>
    </location>
</feature>
<feature type="region of interest" description="Disordered" evidence="1">
    <location>
        <begin position="1"/>
        <end position="20"/>
    </location>
</feature>
<dbReference type="AlphaFoldDB" id="A0A316YX44"/>
<dbReference type="GeneID" id="37046589"/>
<feature type="region of interest" description="Disordered" evidence="1">
    <location>
        <begin position="43"/>
        <end position="65"/>
    </location>
</feature>
<feature type="compositionally biased region" description="Low complexity" evidence="1">
    <location>
        <begin position="48"/>
        <end position="65"/>
    </location>
</feature>
<protein>
    <submittedName>
        <fullName evidence="2">Uncharacterized protein</fullName>
    </submittedName>
</protein>
<keyword evidence="3" id="KW-1185">Reference proteome</keyword>
<evidence type="ECO:0000313" key="3">
    <source>
        <dbReference type="Proteomes" id="UP000245768"/>
    </source>
</evidence>
<reference evidence="2 3" key="1">
    <citation type="journal article" date="2018" name="Mol. Biol. Evol.">
        <title>Broad Genomic Sampling Reveals a Smut Pathogenic Ancestry of the Fungal Clade Ustilaginomycotina.</title>
        <authorList>
            <person name="Kijpornyongpan T."/>
            <person name="Mondo S.J."/>
            <person name="Barry K."/>
            <person name="Sandor L."/>
            <person name="Lee J."/>
            <person name="Lipzen A."/>
            <person name="Pangilinan J."/>
            <person name="LaButti K."/>
            <person name="Hainaut M."/>
            <person name="Henrissat B."/>
            <person name="Grigoriev I.V."/>
            <person name="Spatafora J.W."/>
            <person name="Aime M.C."/>
        </authorList>
    </citation>
    <scope>NUCLEOTIDE SEQUENCE [LARGE SCALE GENOMIC DNA]</scope>
    <source>
        <strain evidence="2 3">MCA 4198</strain>
    </source>
</reference>
<name>A0A316YX44_9BASI</name>
<dbReference type="InParanoid" id="A0A316YX44"/>
<dbReference type="OrthoDB" id="3353894at2759"/>
<evidence type="ECO:0000256" key="1">
    <source>
        <dbReference type="SAM" id="MobiDB-lite"/>
    </source>
</evidence>